<dbReference type="EC" id="3.2.2.6" evidence="3"/>
<dbReference type="PROSITE" id="PS50105">
    <property type="entry name" value="SAM_DOMAIN"/>
    <property type="match status" value="1"/>
</dbReference>
<dbReference type="Pfam" id="PF00514">
    <property type="entry name" value="Arm"/>
    <property type="match status" value="1"/>
</dbReference>
<comment type="subcellular location">
    <subcellularLocation>
        <location evidence="1">Cytoplasm</location>
    </subcellularLocation>
</comment>
<dbReference type="GO" id="GO:0061809">
    <property type="term" value="F:NAD+ nucleosidase activity, cyclic ADP-ribose generating"/>
    <property type="evidence" value="ECO:0007669"/>
    <property type="project" value="UniProtKB-EC"/>
</dbReference>
<keyword evidence="15" id="KW-1185">Reference proteome</keyword>
<comment type="similarity">
    <text evidence="2">Belongs to the SARM1 family.</text>
</comment>
<dbReference type="SUPFAM" id="SSF52200">
    <property type="entry name" value="Toll/Interleukin receptor TIR domain"/>
    <property type="match status" value="1"/>
</dbReference>
<feature type="domain" description="SAM" evidence="13">
    <location>
        <begin position="336"/>
        <end position="400"/>
    </location>
</feature>
<evidence type="ECO:0000313" key="14">
    <source>
        <dbReference type="EMBL" id="KAL1122631.1"/>
    </source>
</evidence>
<name>A0ABD0Y608_9HEMI</name>
<proteinExistence type="inferred from homology"/>
<dbReference type="Pfam" id="PF13676">
    <property type="entry name" value="TIR_2"/>
    <property type="match status" value="1"/>
</dbReference>
<dbReference type="CDD" id="cd09501">
    <property type="entry name" value="SAM_SARM1-like_repeat1"/>
    <property type="match status" value="1"/>
</dbReference>
<evidence type="ECO:0000256" key="10">
    <source>
        <dbReference type="ARBA" id="ARBA00047304"/>
    </source>
</evidence>
<dbReference type="GO" id="GO:0019677">
    <property type="term" value="P:NAD+ catabolic process"/>
    <property type="evidence" value="ECO:0007669"/>
    <property type="project" value="UniProtKB-ARBA"/>
</dbReference>
<dbReference type="InterPro" id="IPR001660">
    <property type="entry name" value="SAM"/>
</dbReference>
<dbReference type="InterPro" id="IPR039184">
    <property type="entry name" value="SARM1"/>
</dbReference>
<evidence type="ECO:0000256" key="3">
    <source>
        <dbReference type="ARBA" id="ARBA00011982"/>
    </source>
</evidence>
<organism evidence="14 15">
    <name type="scientific">Ranatra chinensis</name>
    <dbReference type="NCBI Taxonomy" id="642074"/>
    <lineage>
        <taxon>Eukaryota</taxon>
        <taxon>Metazoa</taxon>
        <taxon>Ecdysozoa</taxon>
        <taxon>Arthropoda</taxon>
        <taxon>Hexapoda</taxon>
        <taxon>Insecta</taxon>
        <taxon>Pterygota</taxon>
        <taxon>Neoptera</taxon>
        <taxon>Paraneoptera</taxon>
        <taxon>Hemiptera</taxon>
        <taxon>Heteroptera</taxon>
        <taxon>Panheteroptera</taxon>
        <taxon>Nepomorpha</taxon>
        <taxon>Nepidae</taxon>
        <taxon>Ranatrinae</taxon>
        <taxon>Ranatra</taxon>
    </lineage>
</organism>
<dbReference type="PANTHER" id="PTHR22998">
    <property type="entry name" value="SARM1"/>
    <property type="match status" value="1"/>
</dbReference>
<dbReference type="EMBL" id="JBFDAA010000013">
    <property type="protein sequence ID" value="KAL1122631.1"/>
    <property type="molecule type" value="Genomic_DNA"/>
</dbReference>
<dbReference type="GO" id="GO:0003953">
    <property type="term" value="F:NAD+ nucleosidase activity"/>
    <property type="evidence" value="ECO:0007669"/>
    <property type="project" value="UniProtKB-ARBA"/>
</dbReference>
<evidence type="ECO:0000256" key="2">
    <source>
        <dbReference type="ARBA" id="ARBA00008291"/>
    </source>
</evidence>
<dbReference type="PROSITE" id="PS50104">
    <property type="entry name" value="TIR"/>
    <property type="match status" value="1"/>
</dbReference>
<feature type="region of interest" description="Disordered" evidence="11">
    <location>
        <begin position="574"/>
        <end position="634"/>
    </location>
</feature>
<dbReference type="GO" id="GO:0045087">
    <property type="term" value="P:innate immune response"/>
    <property type="evidence" value="ECO:0007669"/>
    <property type="project" value="UniProtKB-KW"/>
</dbReference>
<evidence type="ECO:0000256" key="7">
    <source>
        <dbReference type="ARBA" id="ARBA00022801"/>
    </source>
</evidence>
<dbReference type="GO" id="GO:0048678">
    <property type="term" value="P:response to axon injury"/>
    <property type="evidence" value="ECO:0007669"/>
    <property type="project" value="UniProtKB-ARBA"/>
</dbReference>
<dbReference type="FunFam" id="1.10.150.50:FF:000043">
    <property type="entry name" value="Sterile alpha and TIR motif-containing 1"/>
    <property type="match status" value="1"/>
</dbReference>
<dbReference type="InterPro" id="IPR016024">
    <property type="entry name" value="ARM-type_fold"/>
</dbReference>
<protein>
    <recommendedName>
        <fullName evidence="3">ADP-ribosyl cyclase/cyclic ADP-ribose hydrolase</fullName>
        <ecNumber evidence="3">3.2.2.6</ecNumber>
    </recommendedName>
</protein>
<dbReference type="SUPFAM" id="SSF47769">
    <property type="entry name" value="SAM/Pointed domain"/>
    <property type="match status" value="1"/>
</dbReference>
<evidence type="ECO:0000256" key="5">
    <source>
        <dbReference type="ARBA" id="ARBA00022588"/>
    </source>
</evidence>
<evidence type="ECO:0000256" key="9">
    <source>
        <dbReference type="ARBA" id="ARBA00023027"/>
    </source>
</evidence>
<dbReference type="Proteomes" id="UP001558652">
    <property type="component" value="Unassembled WGS sequence"/>
</dbReference>
<comment type="catalytic activity">
    <reaction evidence="10">
        <text>NAD(+) + H2O = ADP-D-ribose + nicotinamide + H(+)</text>
        <dbReference type="Rhea" id="RHEA:16301"/>
        <dbReference type="ChEBI" id="CHEBI:15377"/>
        <dbReference type="ChEBI" id="CHEBI:15378"/>
        <dbReference type="ChEBI" id="CHEBI:17154"/>
        <dbReference type="ChEBI" id="CHEBI:57540"/>
        <dbReference type="ChEBI" id="CHEBI:57967"/>
        <dbReference type="EC" id="3.2.2.6"/>
    </reaction>
    <physiologicalReaction direction="left-to-right" evidence="10">
        <dbReference type="Rhea" id="RHEA:16302"/>
    </physiologicalReaction>
</comment>
<evidence type="ECO:0000259" key="13">
    <source>
        <dbReference type="PROSITE" id="PS50105"/>
    </source>
</evidence>
<dbReference type="InterPro" id="IPR000157">
    <property type="entry name" value="TIR_dom"/>
</dbReference>
<keyword evidence="9" id="KW-0520">NAD</keyword>
<keyword evidence="7" id="KW-0378">Hydrolase</keyword>
<dbReference type="Pfam" id="PF00536">
    <property type="entry name" value="SAM_1"/>
    <property type="match status" value="1"/>
</dbReference>
<comment type="caution">
    <text evidence="14">The sequence shown here is derived from an EMBL/GenBank/DDBJ whole genome shotgun (WGS) entry which is preliminary data.</text>
</comment>
<dbReference type="InterPro" id="IPR035897">
    <property type="entry name" value="Toll_tir_struct_dom_sf"/>
</dbReference>
<keyword evidence="4" id="KW-0963">Cytoplasm</keyword>
<dbReference type="PANTHER" id="PTHR22998:SF1">
    <property type="entry name" value="NAD(+) HYDROLASE SARM1"/>
    <property type="match status" value="1"/>
</dbReference>
<reference evidence="14 15" key="1">
    <citation type="submission" date="2024-07" db="EMBL/GenBank/DDBJ databases">
        <title>Chromosome-level genome assembly of the water stick insect Ranatra chinensis (Heteroptera: Nepidae).</title>
        <authorList>
            <person name="Liu X."/>
        </authorList>
    </citation>
    <scope>NUCLEOTIDE SEQUENCE [LARGE SCALE GENOMIC DNA]</scope>
    <source>
        <strain evidence="14">Cailab_2021Rc</strain>
        <tissue evidence="14">Muscle</tissue>
    </source>
</reference>
<keyword evidence="8" id="KW-0391">Immunity</keyword>
<keyword evidence="5" id="KW-0399">Innate immunity</keyword>
<dbReference type="Gene3D" id="1.10.150.50">
    <property type="entry name" value="Transcription Factor, Ets-1"/>
    <property type="match status" value="1"/>
</dbReference>
<sequence>MIQRACRADNGEEAFRLLEDTQEVLKKAWAVPRHGRAIASTLCDSLRVGGAVDLLVDNCSLDREQGFRSAKLLEQCMTDENRDHVVKRGLGGVVSAACSLAKNSEEADHCRVGTRLLENLFQHNETTCSEMIRLGGLDTLIKECKNKDVETLRHCAGALANLSLYGGAENQEAMIKRKAPFWLYYLAFQDDQLMKYYALIAIAVLVNNSEIEAAVEQSEALEMINRFVTSSDPVEFADNVKGPSQVGWLKKLLPVLSSPREEAMSIATFHFCVDAAVRNREEGEAGRRIFREMGAVEALKRVAACPNAIASKFAAQALRLVGEEAPRKLTQQVPLWNFDDVVTWISQIGFGEFAENFATSRVDGDLLLQLTEENLRNDIGIKNGILLKRFTRELHHLKRKGDFSSRDTGNLNGFLRSIKPEFTVYTYQMLQAGVRECFLSSLTVHLQIRGFSVFLDVERLEAGKFDNNLLKNIRQAKNFLLVLTPDSLERCKIDTERKDWIHREVVAALESRCNIIPIMDNFDWPEPDDLPEDMRAVCTFNGVKWIHDYQEACVQKLERFLQNNTNEWTSVSCPKVGHRERTPPENLNLSTPPLTPFPKLEQSPVEEVPAKPPTTMSAPATPLISPNLPDITFSDKRYRRNNNRLEGAKRNSFIDKVKRTLYQKN</sequence>
<dbReference type="AlphaFoldDB" id="A0ABD0Y608"/>
<dbReference type="GO" id="GO:0044297">
    <property type="term" value="C:cell body"/>
    <property type="evidence" value="ECO:0007669"/>
    <property type="project" value="UniProtKB-ARBA"/>
</dbReference>
<evidence type="ECO:0000313" key="15">
    <source>
        <dbReference type="Proteomes" id="UP001558652"/>
    </source>
</evidence>
<feature type="domain" description="TIR" evidence="12">
    <location>
        <begin position="420"/>
        <end position="565"/>
    </location>
</feature>
<evidence type="ECO:0000256" key="11">
    <source>
        <dbReference type="SAM" id="MobiDB-lite"/>
    </source>
</evidence>
<dbReference type="Gene3D" id="3.40.50.10140">
    <property type="entry name" value="Toll/interleukin-1 receptor homology (TIR) domain"/>
    <property type="match status" value="1"/>
</dbReference>
<evidence type="ECO:0000259" key="12">
    <source>
        <dbReference type="PROSITE" id="PS50104"/>
    </source>
</evidence>
<evidence type="ECO:0000256" key="6">
    <source>
        <dbReference type="ARBA" id="ARBA00022737"/>
    </source>
</evidence>
<dbReference type="InterPro" id="IPR011989">
    <property type="entry name" value="ARM-like"/>
</dbReference>
<dbReference type="GO" id="GO:0005737">
    <property type="term" value="C:cytoplasm"/>
    <property type="evidence" value="ECO:0007669"/>
    <property type="project" value="UniProtKB-SubCell"/>
</dbReference>
<dbReference type="InterPro" id="IPR013761">
    <property type="entry name" value="SAM/pointed_sf"/>
</dbReference>
<evidence type="ECO:0000256" key="1">
    <source>
        <dbReference type="ARBA" id="ARBA00004496"/>
    </source>
</evidence>
<keyword evidence="6" id="KW-0677">Repeat</keyword>
<evidence type="ECO:0000256" key="8">
    <source>
        <dbReference type="ARBA" id="ARBA00022859"/>
    </source>
</evidence>
<evidence type="ECO:0000256" key="4">
    <source>
        <dbReference type="ARBA" id="ARBA00022490"/>
    </source>
</evidence>
<dbReference type="SMART" id="SM00454">
    <property type="entry name" value="SAM"/>
    <property type="match status" value="1"/>
</dbReference>
<dbReference type="SMART" id="SM00255">
    <property type="entry name" value="TIR"/>
    <property type="match status" value="1"/>
</dbReference>
<gene>
    <name evidence="14" type="ORF">AAG570_002958</name>
</gene>
<dbReference type="InterPro" id="IPR000225">
    <property type="entry name" value="Armadillo"/>
</dbReference>
<dbReference type="SUPFAM" id="SSF48371">
    <property type="entry name" value="ARM repeat"/>
    <property type="match status" value="1"/>
</dbReference>
<dbReference type="Gene3D" id="1.25.10.10">
    <property type="entry name" value="Leucine-rich Repeat Variant"/>
    <property type="match status" value="1"/>
</dbReference>
<accession>A0ABD0Y608</accession>